<organism evidence="1">
    <name type="scientific">marine sediment metagenome</name>
    <dbReference type="NCBI Taxonomy" id="412755"/>
    <lineage>
        <taxon>unclassified sequences</taxon>
        <taxon>metagenomes</taxon>
        <taxon>ecological metagenomes</taxon>
    </lineage>
</organism>
<evidence type="ECO:0000313" key="1">
    <source>
        <dbReference type="EMBL" id="GAI42395.1"/>
    </source>
</evidence>
<feature type="non-terminal residue" evidence="1">
    <location>
        <position position="122"/>
    </location>
</feature>
<accession>X1PTG6</accession>
<sequence>MMKMMVRNDEIENLIDKIIAENNAILQILAEFYAEEKEGLTSAIIGMLGVICQTKPKISAILSYLGEIENKNPSAPVQGGIDAIKPIFEELSDKISQLESGEIQNIESCEGRADGESCGDFR</sequence>
<gene>
    <name evidence="1" type="ORF">S06H3_48481</name>
</gene>
<dbReference type="AlphaFoldDB" id="X1PTG6"/>
<proteinExistence type="predicted"/>
<name>X1PTG6_9ZZZZ</name>
<reference evidence="1" key="1">
    <citation type="journal article" date="2014" name="Front. Microbiol.">
        <title>High frequency of phylogenetically diverse reductive dehalogenase-homologous genes in deep subseafloor sedimentary metagenomes.</title>
        <authorList>
            <person name="Kawai M."/>
            <person name="Futagami T."/>
            <person name="Toyoda A."/>
            <person name="Takaki Y."/>
            <person name="Nishi S."/>
            <person name="Hori S."/>
            <person name="Arai W."/>
            <person name="Tsubouchi T."/>
            <person name="Morono Y."/>
            <person name="Uchiyama I."/>
            <person name="Ito T."/>
            <person name="Fujiyama A."/>
            <person name="Inagaki F."/>
            <person name="Takami H."/>
        </authorList>
    </citation>
    <scope>NUCLEOTIDE SEQUENCE</scope>
    <source>
        <strain evidence="1">Expedition CK06-06</strain>
    </source>
</reference>
<dbReference type="EMBL" id="BARV01030528">
    <property type="protein sequence ID" value="GAI42395.1"/>
    <property type="molecule type" value="Genomic_DNA"/>
</dbReference>
<protein>
    <submittedName>
        <fullName evidence="1">Uncharacterized protein</fullName>
    </submittedName>
</protein>
<comment type="caution">
    <text evidence="1">The sequence shown here is derived from an EMBL/GenBank/DDBJ whole genome shotgun (WGS) entry which is preliminary data.</text>
</comment>